<dbReference type="GO" id="GO:0004332">
    <property type="term" value="F:fructose-bisphosphate aldolase activity"/>
    <property type="evidence" value="ECO:0007669"/>
    <property type="project" value="UniProtKB-EC"/>
</dbReference>
<comment type="similarity">
    <text evidence="3">Belongs to the class I fructose-bisphosphate aldolase family.</text>
</comment>
<proteinExistence type="inferred from homology"/>
<keyword evidence="6" id="KW-0456">Lyase</keyword>
<keyword evidence="5" id="KW-0324">Glycolysis</keyword>
<dbReference type="GO" id="GO:0006096">
    <property type="term" value="P:glycolytic process"/>
    <property type="evidence" value="ECO:0007669"/>
    <property type="project" value="UniProtKB-KW"/>
</dbReference>
<gene>
    <name evidence="7" type="ORF">Ddye_027875</name>
</gene>
<dbReference type="EC" id="4.1.2.13" evidence="4"/>
<evidence type="ECO:0000313" key="8">
    <source>
        <dbReference type="Proteomes" id="UP001280121"/>
    </source>
</evidence>
<keyword evidence="8" id="KW-1185">Reference proteome</keyword>
<dbReference type="PANTHER" id="PTHR11627">
    <property type="entry name" value="FRUCTOSE-BISPHOSPHATE ALDOLASE"/>
    <property type="match status" value="1"/>
</dbReference>
<evidence type="ECO:0000313" key="7">
    <source>
        <dbReference type="EMBL" id="KAK2640080.1"/>
    </source>
</evidence>
<dbReference type="Gene3D" id="3.20.20.70">
    <property type="entry name" value="Aldolase class I"/>
    <property type="match status" value="1"/>
</dbReference>
<accession>A0AAD9WRV0</accession>
<evidence type="ECO:0000256" key="5">
    <source>
        <dbReference type="ARBA" id="ARBA00023152"/>
    </source>
</evidence>
<sequence length="128" mass="14053">MARPRHRVSIHYPSANSTTRLEPGTLIKPNTVTPGSGSPKVIAEYTVTALRRTVPPAVPGILFLSGRQSKEEAMVNLDAMKKPEVLKPWTLTFTFGRAIQQSTQDMGWKERECCQSSGGILGQVQGQF</sequence>
<reference evidence="7" key="1">
    <citation type="journal article" date="2023" name="Plant J.">
        <title>Genome sequences and population genomics provide insights into the demographic history, inbreeding, and mutation load of two 'living fossil' tree species of Dipteronia.</title>
        <authorList>
            <person name="Feng Y."/>
            <person name="Comes H.P."/>
            <person name="Chen J."/>
            <person name="Zhu S."/>
            <person name="Lu R."/>
            <person name="Zhang X."/>
            <person name="Li P."/>
            <person name="Qiu J."/>
            <person name="Olsen K.M."/>
            <person name="Qiu Y."/>
        </authorList>
    </citation>
    <scope>NUCLEOTIDE SEQUENCE</scope>
    <source>
        <strain evidence="7">KIB01</strain>
    </source>
</reference>
<protein>
    <recommendedName>
        <fullName evidence="4">fructose-bisphosphate aldolase</fullName>
        <ecNumber evidence="4">4.1.2.13</ecNumber>
    </recommendedName>
</protein>
<dbReference type="SUPFAM" id="SSF51569">
    <property type="entry name" value="Aldolase"/>
    <property type="match status" value="1"/>
</dbReference>
<evidence type="ECO:0000256" key="6">
    <source>
        <dbReference type="ARBA" id="ARBA00023239"/>
    </source>
</evidence>
<comment type="catalytic activity">
    <reaction evidence="1">
        <text>beta-D-fructose 1,6-bisphosphate = D-glyceraldehyde 3-phosphate + dihydroxyacetone phosphate</text>
        <dbReference type="Rhea" id="RHEA:14729"/>
        <dbReference type="ChEBI" id="CHEBI:32966"/>
        <dbReference type="ChEBI" id="CHEBI:57642"/>
        <dbReference type="ChEBI" id="CHEBI:59776"/>
        <dbReference type="EC" id="4.1.2.13"/>
    </reaction>
</comment>
<evidence type="ECO:0000256" key="4">
    <source>
        <dbReference type="ARBA" id="ARBA00013068"/>
    </source>
</evidence>
<dbReference type="AlphaFoldDB" id="A0AAD9WRV0"/>
<evidence type="ECO:0000256" key="1">
    <source>
        <dbReference type="ARBA" id="ARBA00000441"/>
    </source>
</evidence>
<dbReference type="InterPro" id="IPR000741">
    <property type="entry name" value="FBA_I"/>
</dbReference>
<name>A0AAD9WRV0_9ROSI</name>
<dbReference type="Pfam" id="PF00274">
    <property type="entry name" value="Glycolytic"/>
    <property type="match status" value="1"/>
</dbReference>
<evidence type="ECO:0000256" key="3">
    <source>
        <dbReference type="ARBA" id="ARBA00010387"/>
    </source>
</evidence>
<comment type="caution">
    <text evidence="7">The sequence shown here is derived from an EMBL/GenBank/DDBJ whole genome shotgun (WGS) entry which is preliminary data.</text>
</comment>
<evidence type="ECO:0000256" key="2">
    <source>
        <dbReference type="ARBA" id="ARBA00004714"/>
    </source>
</evidence>
<organism evidence="7 8">
    <name type="scientific">Dipteronia dyeriana</name>
    <dbReference type="NCBI Taxonomy" id="168575"/>
    <lineage>
        <taxon>Eukaryota</taxon>
        <taxon>Viridiplantae</taxon>
        <taxon>Streptophyta</taxon>
        <taxon>Embryophyta</taxon>
        <taxon>Tracheophyta</taxon>
        <taxon>Spermatophyta</taxon>
        <taxon>Magnoliopsida</taxon>
        <taxon>eudicotyledons</taxon>
        <taxon>Gunneridae</taxon>
        <taxon>Pentapetalae</taxon>
        <taxon>rosids</taxon>
        <taxon>malvids</taxon>
        <taxon>Sapindales</taxon>
        <taxon>Sapindaceae</taxon>
        <taxon>Hippocastanoideae</taxon>
        <taxon>Acereae</taxon>
        <taxon>Dipteronia</taxon>
    </lineage>
</organism>
<dbReference type="EMBL" id="JANJYI010000008">
    <property type="protein sequence ID" value="KAK2640080.1"/>
    <property type="molecule type" value="Genomic_DNA"/>
</dbReference>
<comment type="pathway">
    <text evidence="2">Carbohydrate degradation; glycolysis; D-glyceraldehyde 3-phosphate and glycerone phosphate from D-glucose: step 4/4.</text>
</comment>
<dbReference type="Proteomes" id="UP001280121">
    <property type="component" value="Unassembled WGS sequence"/>
</dbReference>
<dbReference type="InterPro" id="IPR013785">
    <property type="entry name" value="Aldolase_TIM"/>
</dbReference>